<sequence length="169" mass="18865">MDALVNLMTRRSIRRFTAEPVSAAAVETLLRAAMAAPSAGNAQPWHFIIVTDRAVLAQLPDIQPHTRMMLTAPLAIAVYADVTLEKHEGFWMEDCSAATQNILLAAHAIGLGAVWCGLYPRTAWYEGVARLLDLPHHVMPLSIVAVGHPLEEKEPADRFRRERIHDERW</sequence>
<reference evidence="5" key="1">
    <citation type="submission" date="2016-04" db="EMBL/GenBank/DDBJ databases">
        <authorList>
            <person name="Evans L.H."/>
            <person name="Alamgir A."/>
            <person name="Owens N."/>
            <person name="Weber N.D."/>
            <person name="Virtaneva K."/>
            <person name="Barbian K."/>
            <person name="Babar A."/>
            <person name="Rosenke K."/>
        </authorList>
    </citation>
    <scope>NUCLEOTIDE SEQUENCE</scope>
    <source>
        <strain evidence="5">86</strain>
    </source>
</reference>
<dbReference type="EC" id="1.-.-.-" evidence="5"/>
<dbReference type="InterPro" id="IPR029479">
    <property type="entry name" value="Nitroreductase"/>
</dbReference>
<dbReference type="GO" id="GO:0016491">
    <property type="term" value="F:oxidoreductase activity"/>
    <property type="evidence" value="ECO:0007669"/>
    <property type="project" value="UniProtKB-KW"/>
</dbReference>
<dbReference type="PANTHER" id="PTHR23026">
    <property type="entry name" value="NADPH NITROREDUCTASE"/>
    <property type="match status" value="1"/>
</dbReference>
<dbReference type="AlphaFoldDB" id="A0A212JVV8"/>
<evidence type="ECO:0000256" key="1">
    <source>
        <dbReference type="ARBA" id="ARBA00022630"/>
    </source>
</evidence>
<gene>
    <name evidence="5" type="ORF">KL86APRO_11722</name>
</gene>
<dbReference type="Pfam" id="PF00881">
    <property type="entry name" value="Nitroreductase"/>
    <property type="match status" value="2"/>
</dbReference>
<evidence type="ECO:0000313" key="5">
    <source>
        <dbReference type="EMBL" id="SBW03425.1"/>
    </source>
</evidence>
<proteinExistence type="predicted"/>
<dbReference type="InterPro" id="IPR050627">
    <property type="entry name" value="Nitroreductase/BluB"/>
</dbReference>
<dbReference type="PANTHER" id="PTHR23026:SF90">
    <property type="entry name" value="IODOTYROSINE DEIODINASE 1"/>
    <property type="match status" value="1"/>
</dbReference>
<dbReference type="CDD" id="cd02150">
    <property type="entry name" value="nitroreductase"/>
    <property type="match status" value="1"/>
</dbReference>
<protein>
    <submittedName>
        <fullName evidence="5">Putative NADH dehydrogenase/NAD(P)H nitroreductase</fullName>
        <ecNumber evidence="5">1.-.-.-</ecNumber>
    </submittedName>
</protein>
<feature type="domain" description="Nitroreductase" evidence="4">
    <location>
        <begin position="8"/>
        <end position="59"/>
    </location>
</feature>
<feature type="domain" description="Nitroreductase" evidence="4">
    <location>
        <begin position="68"/>
        <end position="148"/>
    </location>
</feature>
<keyword evidence="2" id="KW-0288">FMN</keyword>
<name>A0A212JVV8_9PROT</name>
<dbReference type="InterPro" id="IPR000415">
    <property type="entry name" value="Nitroreductase-like"/>
</dbReference>
<dbReference type="Gene3D" id="3.40.109.10">
    <property type="entry name" value="NADH Oxidase"/>
    <property type="match status" value="1"/>
</dbReference>
<keyword evidence="1" id="KW-0285">Flavoprotein</keyword>
<evidence type="ECO:0000256" key="2">
    <source>
        <dbReference type="ARBA" id="ARBA00022643"/>
    </source>
</evidence>
<accession>A0A212JVV8</accession>
<dbReference type="SUPFAM" id="SSF55469">
    <property type="entry name" value="FMN-dependent nitroreductase-like"/>
    <property type="match status" value="1"/>
</dbReference>
<evidence type="ECO:0000256" key="3">
    <source>
        <dbReference type="ARBA" id="ARBA00023002"/>
    </source>
</evidence>
<dbReference type="EMBL" id="FLUO01000001">
    <property type="protein sequence ID" value="SBW03425.1"/>
    <property type="molecule type" value="Genomic_DNA"/>
</dbReference>
<organism evidence="5">
    <name type="scientific">uncultured Alphaproteobacteria bacterium</name>
    <dbReference type="NCBI Taxonomy" id="91750"/>
    <lineage>
        <taxon>Bacteria</taxon>
        <taxon>Pseudomonadati</taxon>
        <taxon>Pseudomonadota</taxon>
        <taxon>Alphaproteobacteria</taxon>
        <taxon>environmental samples</taxon>
    </lineage>
</organism>
<keyword evidence="3 5" id="KW-0560">Oxidoreductase</keyword>
<evidence type="ECO:0000259" key="4">
    <source>
        <dbReference type="Pfam" id="PF00881"/>
    </source>
</evidence>